<reference evidence="2" key="1">
    <citation type="submission" date="2023-06" db="EMBL/GenBank/DDBJ databases">
        <title>MT1 and MT2 Draft Genomes of Novel Species.</title>
        <authorList>
            <person name="Venkateswaran K."/>
        </authorList>
    </citation>
    <scope>NUCLEOTIDE SEQUENCE</scope>
    <source>
        <strain evidence="2">IIF3SC-B10</strain>
    </source>
</reference>
<keyword evidence="1" id="KW-0812">Transmembrane</keyword>
<dbReference type="Proteomes" id="UP001174209">
    <property type="component" value="Unassembled WGS sequence"/>
</dbReference>
<keyword evidence="1" id="KW-1133">Transmembrane helix</keyword>
<gene>
    <name evidence="2" type="ORF">P5G52_16285</name>
</gene>
<evidence type="ECO:0000313" key="2">
    <source>
        <dbReference type="EMBL" id="MDN4612428.1"/>
    </source>
</evidence>
<evidence type="ECO:0000256" key="1">
    <source>
        <dbReference type="SAM" id="Phobius"/>
    </source>
</evidence>
<dbReference type="RefSeq" id="WP_301229452.1">
    <property type="nucleotide sequence ID" value="NZ_JAROCG010000002.1"/>
</dbReference>
<comment type="caution">
    <text evidence="2">The sequence shown here is derived from an EMBL/GenBank/DDBJ whole genome shotgun (WGS) entry which is preliminary data.</text>
</comment>
<organism evidence="2 3">
    <name type="scientific">Arthrobacter burdickii</name>
    <dbReference type="NCBI Taxonomy" id="3035920"/>
    <lineage>
        <taxon>Bacteria</taxon>
        <taxon>Bacillati</taxon>
        <taxon>Actinomycetota</taxon>
        <taxon>Actinomycetes</taxon>
        <taxon>Micrococcales</taxon>
        <taxon>Micrococcaceae</taxon>
        <taxon>Arthrobacter</taxon>
    </lineage>
</organism>
<name>A0ABT8K4R0_9MICC</name>
<keyword evidence="1" id="KW-0472">Membrane</keyword>
<evidence type="ECO:0000313" key="3">
    <source>
        <dbReference type="Proteomes" id="UP001174209"/>
    </source>
</evidence>
<proteinExistence type="predicted"/>
<dbReference type="EMBL" id="JAROCG010000002">
    <property type="protein sequence ID" value="MDN4612428.1"/>
    <property type="molecule type" value="Genomic_DNA"/>
</dbReference>
<sequence>MVLTAFGAWVSLTVSHDTSVEGWTVWETAAAQLPAALIYLAVPALVFVLRPSATIAMGWALLGAGIVLGIFGGMVGLDKDVRNIFPFSHTPVPDGTTTGWTGAWWMLGIAVLAALTSLLGMKRREITTA</sequence>
<keyword evidence="3" id="KW-1185">Reference proteome</keyword>
<feature type="transmembrane region" description="Helical" evidence="1">
    <location>
        <begin position="32"/>
        <end position="49"/>
    </location>
</feature>
<accession>A0ABT8K4R0</accession>
<feature type="transmembrane region" description="Helical" evidence="1">
    <location>
        <begin position="56"/>
        <end position="77"/>
    </location>
</feature>
<protein>
    <submittedName>
        <fullName evidence="2">Uncharacterized protein</fullName>
    </submittedName>
</protein>
<feature type="transmembrane region" description="Helical" evidence="1">
    <location>
        <begin position="103"/>
        <end position="121"/>
    </location>
</feature>